<dbReference type="Pfam" id="PF04002">
    <property type="entry name" value="RadC"/>
    <property type="match status" value="1"/>
</dbReference>
<dbReference type="PANTHER" id="PTHR30471">
    <property type="entry name" value="DNA REPAIR PROTEIN RADC"/>
    <property type="match status" value="1"/>
</dbReference>
<dbReference type="EMBL" id="JABURY010000019">
    <property type="protein sequence ID" value="MBC9131664.1"/>
    <property type="molecule type" value="Genomic_DNA"/>
</dbReference>
<protein>
    <submittedName>
        <fullName evidence="7">DNA repair protein</fullName>
    </submittedName>
</protein>
<evidence type="ECO:0000256" key="4">
    <source>
        <dbReference type="ARBA" id="ARBA00022833"/>
    </source>
</evidence>
<dbReference type="Proteomes" id="UP000651208">
    <property type="component" value="Unassembled WGS sequence"/>
</dbReference>
<keyword evidence="1" id="KW-0645">Protease</keyword>
<evidence type="ECO:0000313" key="8">
    <source>
        <dbReference type="Proteomes" id="UP000651208"/>
    </source>
</evidence>
<comment type="caution">
    <text evidence="7">The sequence shown here is derived from an EMBL/GenBank/DDBJ whole genome shotgun (WGS) entry which is preliminary data.</text>
</comment>
<accession>A0ABR7QZL4</accession>
<evidence type="ECO:0000256" key="5">
    <source>
        <dbReference type="ARBA" id="ARBA00023049"/>
    </source>
</evidence>
<dbReference type="PROSITE" id="PS50249">
    <property type="entry name" value="MPN"/>
    <property type="match status" value="1"/>
</dbReference>
<dbReference type="InterPro" id="IPR001405">
    <property type="entry name" value="UPF0758"/>
</dbReference>
<feature type="domain" description="MPN" evidence="6">
    <location>
        <begin position="12"/>
        <end position="139"/>
    </location>
</feature>
<gene>
    <name evidence="7" type="ORF">FcAc13_10150</name>
</gene>
<reference evidence="7 8" key="1">
    <citation type="submission" date="2020-06" db="EMBL/GenBank/DDBJ databases">
        <title>Frischella cerana isolated from Apis cerana gut homogenate.</title>
        <authorList>
            <person name="Wolter L.A."/>
            <person name="Suenami S."/>
            <person name="Miyazaki R."/>
        </authorList>
    </citation>
    <scope>NUCLEOTIDE SEQUENCE [LARGE SCALE GENOMIC DNA]</scope>
    <source>
        <strain evidence="7 8">Ac13</strain>
    </source>
</reference>
<evidence type="ECO:0000259" key="6">
    <source>
        <dbReference type="PROSITE" id="PS50249"/>
    </source>
</evidence>
<sequence>MNIKLTKCDKYQIEGTDDIYAIVQRLLLHGKNNVQQKEHFWMIGINQSGYIIYIELIALDAFNTVEIELTNIFRVAVLKNAKHVIAIHNSLSEPLIPSEFAKNITARLIQIGQILNIELVDHLMISPKAYISFKAIGLMDELKKTC</sequence>
<dbReference type="Gene3D" id="3.40.140.10">
    <property type="entry name" value="Cytidine Deaminase, domain 2"/>
    <property type="match status" value="1"/>
</dbReference>
<keyword evidence="3" id="KW-0378">Hydrolase</keyword>
<dbReference type="InterPro" id="IPR025657">
    <property type="entry name" value="RadC_JAB"/>
</dbReference>
<dbReference type="InterPro" id="IPR037518">
    <property type="entry name" value="MPN"/>
</dbReference>
<keyword evidence="4" id="KW-0862">Zinc</keyword>
<keyword evidence="5" id="KW-0482">Metalloprotease</keyword>
<evidence type="ECO:0000256" key="2">
    <source>
        <dbReference type="ARBA" id="ARBA00022723"/>
    </source>
</evidence>
<organism evidence="7 8">
    <name type="scientific">Frischella japonica</name>
    <dbReference type="NCBI Taxonomy" id="2741544"/>
    <lineage>
        <taxon>Bacteria</taxon>
        <taxon>Pseudomonadati</taxon>
        <taxon>Pseudomonadota</taxon>
        <taxon>Gammaproteobacteria</taxon>
        <taxon>Orbales</taxon>
        <taxon>Orbaceae</taxon>
        <taxon>Frischella</taxon>
    </lineage>
</organism>
<keyword evidence="8" id="KW-1185">Reference proteome</keyword>
<evidence type="ECO:0000256" key="3">
    <source>
        <dbReference type="ARBA" id="ARBA00022801"/>
    </source>
</evidence>
<keyword evidence="2" id="KW-0479">Metal-binding</keyword>
<evidence type="ECO:0000313" key="7">
    <source>
        <dbReference type="EMBL" id="MBC9131664.1"/>
    </source>
</evidence>
<evidence type="ECO:0000256" key="1">
    <source>
        <dbReference type="ARBA" id="ARBA00022670"/>
    </source>
</evidence>
<proteinExistence type="predicted"/>
<dbReference type="PANTHER" id="PTHR30471:SF3">
    <property type="entry name" value="UPF0758 PROTEIN YEES-RELATED"/>
    <property type="match status" value="1"/>
</dbReference>
<dbReference type="RefSeq" id="WP_187756106.1">
    <property type="nucleotide sequence ID" value="NZ_JABURY010000019.1"/>
</dbReference>
<name>A0ABR7QZL4_9GAMM</name>